<protein>
    <submittedName>
        <fullName evidence="2">Uncharacterized protein</fullName>
    </submittedName>
</protein>
<dbReference type="Proteomes" id="UP000789845">
    <property type="component" value="Unassembled WGS sequence"/>
</dbReference>
<proteinExistence type="predicted"/>
<gene>
    <name evidence="2" type="ORF">NEOCIP111885_04547</name>
</gene>
<feature type="region of interest" description="Disordered" evidence="1">
    <location>
        <begin position="1"/>
        <end position="47"/>
    </location>
</feature>
<comment type="caution">
    <text evidence="2">The sequence shown here is derived from an EMBL/GenBank/DDBJ whole genome shotgun (WGS) entry which is preliminary data.</text>
</comment>
<evidence type="ECO:0000256" key="1">
    <source>
        <dbReference type="SAM" id="MobiDB-lite"/>
    </source>
</evidence>
<accession>A0A9C7GDY1</accession>
<keyword evidence="3" id="KW-1185">Reference proteome</keyword>
<evidence type="ECO:0000313" key="2">
    <source>
        <dbReference type="EMBL" id="CAG9610769.1"/>
    </source>
</evidence>
<dbReference type="RefSeq" id="WP_230499126.1">
    <property type="nucleotide sequence ID" value="NZ_CAKJTG010000052.1"/>
</dbReference>
<dbReference type="EMBL" id="CAKJTG010000052">
    <property type="protein sequence ID" value="CAG9610769.1"/>
    <property type="molecule type" value="Genomic_DNA"/>
</dbReference>
<dbReference type="AlphaFoldDB" id="A0A9C7GDY1"/>
<reference evidence="2" key="1">
    <citation type="submission" date="2021-10" db="EMBL/GenBank/DDBJ databases">
        <authorList>
            <person name="Criscuolo A."/>
        </authorList>
    </citation>
    <scope>NUCLEOTIDE SEQUENCE</scope>
    <source>
        <strain evidence="2">CIP111885</strain>
    </source>
</reference>
<organism evidence="2 3">
    <name type="scientific">Pseudoneobacillus rhizosphaerae</name>
    <dbReference type="NCBI Taxonomy" id="2880968"/>
    <lineage>
        <taxon>Bacteria</taxon>
        <taxon>Bacillati</taxon>
        <taxon>Bacillota</taxon>
        <taxon>Bacilli</taxon>
        <taxon>Bacillales</taxon>
        <taxon>Bacillaceae</taxon>
        <taxon>Pseudoneobacillus</taxon>
    </lineage>
</organism>
<sequence length="47" mass="5205">MPREKKQYSPNVSLGGEIVKEAGRENSAGELGNDKDIHPGKNKRLKK</sequence>
<name>A0A9C7GDY1_9BACI</name>
<evidence type="ECO:0000313" key="3">
    <source>
        <dbReference type="Proteomes" id="UP000789845"/>
    </source>
</evidence>